<proteinExistence type="inferred from homology"/>
<sequence>MNRDAMPRLVAIAALFLLAACQVASGPAEEPPLAGAAIGGDFTLTDQHGQTREWKDFRGKYAIVYFGYTFCPDICPTDVQRTAQGLREFRKAHPDLGAKVQQIFISVDPTRDTPQVIGQFVSAFDPKIVGLTGTPEQLKAAGDAFKVYFSKGRDEGGGAYLVDHSAITYLFDPQGKPLATLPTDQGANAVAGELAKWVS</sequence>
<dbReference type="InterPro" id="IPR003782">
    <property type="entry name" value="SCO1/SenC"/>
</dbReference>
<feature type="signal peptide" evidence="3">
    <location>
        <begin position="1"/>
        <end position="19"/>
    </location>
</feature>
<keyword evidence="3" id="KW-0732">Signal</keyword>
<dbReference type="SUPFAM" id="SSF52833">
    <property type="entry name" value="Thioredoxin-like"/>
    <property type="match status" value="1"/>
</dbReference>
<keyword evidence="2" id="KW-0186">Copper</keyword>
<protein>
    <submittedName>
        <fullName evidence="5">SCO1/SenC family protein</fullName>
    </submittedName>
</protein>
<dbReference type="RefSeq" id="WP_188643578.1">
    <property type="nucleotide sequence ID" value="NZ_BMKL01000001.1"/>
</dbReference>
<evidence type="ECO:0000256" key="3">
    <source>
        <dbReference type="SAM" id="SignalP"/>
    </source>
</evidence>
<feature type="domain" description="Thioredoxin" evidence="4">
    <location>
        <begin position="33"/>
        <end position="199"/>
    </location>
</feature>
<dbReference type="PROSITE" id="PS51352">
    <property type="entry name" value="THIOREDOXIN_2"/>
    <property type="match status" value="1"/>
</dbReference>
<accession>A0ABQ1S0N7</accession>
<evidence type="ECO:0000256" key="1">
    <source>
        <dbReference type="ARBA" id="ARBA00010996"/>
    </source>
</evidence>
<dbReference type="PROSITE" id="PS51257">
    <property type="entry name" value="PROKAR_LIPOPROTEIN"/>
    <property type="match status" value="1"/>
</dbReference>
<evidence type="ECO:0000313" key="6">
    <source>
        <dbReference type="Proteomes" id="UP000619041"/>
    </source>
</evidence>
<dbReference type="Gene3D" id="3.40.30.10">
    <property type="entry name" value="Glutaredoxin"/>
    <property type="match status" value="1"/>
</dbReference>
<dbReference type="InterPro" id="IPR013766">
    <property type="entry name" value="Thioredoxin_domain"/>
</dbReference>
<dbReference type="Proteomes" id="UP000619041">
    <property type="component" value="Unassembled WGS sequence"/>
</dbReference>
<gene>
    <name evidence="5" type="ORF">GCM10011515_03710</name>
</gene>
<dbReference type="InterPro" id="IPR036249">
    <property type="entry name" value="Thioredoxin-like_sf"/>
</dbReference>
<reference evidence="6" key="1">
    <citation type="journal article" date="2019" name="Int. J. Syst. Evol. Microbiol.">
        <title>The Global Catalogue of Microorganisms (GCM) 10K type strain sequencing project: providing services to taxonomists for standard genome sequencing and annotation.</title>
        <authorList>
            <consortium name="The Broad Institute Genomics Platform"/>
            <consortium name="The Broad Institute Genome Sequencing Center for Infectious Disease"/>
            <person name="Wu L."/>
            <person name="Ma J."/>
        </authorList>
    </citation>
    <scope>NUCLEOTIDE SEQUENCE [LARGE SCALE GENOMIC DNA]</scope>
    <source>
        <strain evidence="6">CGMCC 1.15959</strain>
    </source>
</reference>
<organism evidence="5 6">
    <name type="scientific">Tsuneonella deserti</name>
    <dbReference type="NCBI Taxonomy" id="2035528"/>
    <lineage>
        <taxon>Bacteria</taxon>
        <taxon>Pseudomonadati</taxon>
        <taxon>Pseudomonadota</taxon>
        <taxon>Alphaproteobacteria</taxon>
        <taxon>Sphingomonadales</taxon>
        <taxon>Erythrobacteraceae</taxon>
        <taxon>Tsuneonella</taxon>
    </lineage>
</organism>
<evidence type="ECO:0000256" key="2">
    <source>
        <dbReference type="ARBA" id="ARBA00023008"/>
    </source>
</evidence>
<comment type="caution">
    <text evidence="5">The sequence shown here is derived from an EMBL/GenBank/DDBJ whole genome shotgun (WGS) entry which is preliminary data.</text>
</comment>
<evidence type="ECO:0000313" key="5">
    <source>
        <dbReference type="EMBL" id="GGD87420.1"/>
    </source>
</evidence>
<dbReference type="PANTHER" id="PTHR12151:SF25">
    <property type="entry name" value="LINALOOL DEHYDRATASE_ISOMERASE DOMAIN-CONTAINING PROTEIN"/>
    <property type="match status" value="1"/>
</dbReference>
<name>A0ABQ1S0N7_9SPHN</name>
<keyword evidence="6" id="KW-1185">Reference proteome</keyword>
<comment type="similarity">
    <text evidence="1">Belongs to the SCO1/2 family.</text>
</comment>
<dbReference type="EMBL" id="BMKL01000001">
    <property type="protein sequence ID" value="GGD87420.1"/>
    <property type="molecule type" value="Genomic_DNA"/>
</dbReference>
<dbReference type="CDD" id="cd02968">
    <property type="entry name" value="SCO"/>
    <property type="match status" value="1"/>
</dbReference>
<feature type="chain" id="PRO_5045786527" evidence="3">
    <location>
        <begin position="20"/>
        <end position="199"/>
    </location>
</feature>
<evidence type="ECO:0000259" key="4">
    <source>
        <dbReference type="PROSITE" id="PS51352"/>
    </source>
</evidence>
<dbReference type="Pfam" id="PF02630">
    <property type="entry name" value="SCO1-SenC"/>
    <property type="match status" value="1"/>
</dbReference>
<dbReference type="PANTHER" id="PTHR12151">
    <property type="entry name" value="ELECTRON TRANSPORT PROTIN SCO1/SENC FAMILY MEMBER"/>
    <property type="match status" value="1"/>
</dbReference>